<protein>
    <recommendedName>
        <fullName evidence="5">AB hydrolase-1 domain-containing protein</fullName>
    </recommendedName>
</protein>
<gene>
    <name evidence="3" type="ORF">CYCCA115_LOCUS19504</name>
</gene>
<reference evidence="3" key="1">
    <citation type="submission" date="2023-08" db="EMBL/GenBank/DDBJ databases">
        <authorList>
            <person name="Audoor S."/>
            <person name="Bilcke G."/>
        </authorList>
    </citation>
    <scope>NUCLEOTIDE SEQUENCE</scope>
</reference>
<evidence type="ECO:0008006" key="5">
    <source>
        <dbReference type="Google" id="ProtNLM"/>
    </source>
</evidence>
<keyword evidence="2" id="KW-0472">Membrane</keyword>
<dbReference type="GO" id="GO:0047372">
    <property type="term" value="F:monoacylglycerol lipase activity"/>
    <property type="evidence" value="ECO:0007669"/>
    <property type="project" value="TreeGrafter"/>
</dbReference>
<accession>A0AAD2G431</accession>
<dbReference type="InterPro" id="IPR029058">
    <property type="entry name" value="AB_hydrolase_fold"/>
</dbReference>
<keyword evidence="2" id="KW-0812">Transmembrane</keyword>
<comment type="caution">
    <text evidence="3">The sequence shown here is derived from an EMBL/GenBank/DDBJ whole genome shotgun (WGS) entry which is preliminary data.</text>
</comment>
<dbReference type="Gene3D" id="3.40.50.1820">
    <property type="entry name" value="alpha/beta hydrolase"/>
    <property type="match status" value="1"/>
</dbReference>
<feature type="transmembrane region" description="Helical" evidence="2">
    <location>
        <begin position="89"/>
        <end position="106"/>
    </location>
</feature>
<evidence type="ECO:0000313" key="4">
    <source>
        <dbReference type="Proteomes" id="UP001295423"/>
    </source>
</evidence>
<sequence>MLWSLQEYCSSQKELDFSVLTESSAQFIQSLSLPSTHPFCNADAPPFEMEGVPPMGRLDHRFEGESMVETAITGLYMILPALLAMAELWVRLFAGGLGPLGILMMAMREFQGRSGKRKKEDTVSKRFQFTCALSVASCLVLMTDTLYVLDNGPYYGAAMFVVSVILAIRVVFRYDLDRLGIFVSIMVLLGSHLVCDYETNSLNFGDKADGVRIDEGIYFDSSNSFVSSIIQNWPEKYRTYNKENGATSWMPSGDSRTGLPFLANHLPVPEWHRLFLETEDNEYVALDVSFPESGFNSSNPIYMVLHGLNGGSGEEYIRDLTFRRTAEGATIVVMVARGLMDLPIRGWNLFNGARTTDAHTAAMALRKATSAEQVIVGVGYSMGAIILNNYFASYGSEVPLDGGIALSGGLDMRYQEHFYRAQRLWQPMLAETARDDFFLGKWGHRVKARLSEANFLRLMRSKHITELDIAAVAPYSGYDDVLHYYKEMSALGDIEHNANGTISLDAYKGKKIDSISAPLVVLQALDDPLVTWKSTAANEGLMEPTNLVKTGSGNLMLLLTKAGGHVGWPLGTIFFQNKWKWMSDAVMGFAIAVQEAKRQNVEVDKIKA</sequence>
<evidence type="ECO:0000256" key="2">
    <source>
        <dbReference type="SAM" id="Phobius"/>
    </source>
</evidence>
<dbReference type="GO" id="GO:0034338">
    <property type="term" value="F:short-chain carboxylesterase activity"/>
    <property type="evidence" value="ECO:0007669"/>
    <property type="project" value="TreeGrafter"/>
</dbReference>
<dbReference type="InterPro" id="IPR050960">
    <property type="entry name" value="AB_hydrolase_4_sf"/>
</dbReference>
<dbReference type="PANTHER" id="PTHR10794:SF63">
    <property type="entry name" value="ALPHA_BETA HYDROLASE 1, ISOFORM A"/>
    <property type="match status" value="1"/>
</dbReference>
<dbReference type="EMBL" id="CAKOGP040002092">
    <property type="protein sequence ID" value="CAJ1962056.1"/>
    <property type="molecule type" value="Genomic_DNA"/>
</dbReference>
<dbReference type="PANTHER" id="PTHR10794">
    <property type="entry name" value="ABHYDROLASE DOMAIN-CONTAINING PROTEIN"/>
    <property type="match status" value="1"/>
</dbReference>
<dbReference type="SUPFAM" id="SSF53474">
    <property type="entry name" value="alpha/beta-Hydrolases"/>
    <property type="match status" value="1"/>
</dbReference>
<feature type="transmembrane region" description="Helical" evidence="2">
    <location>
        <begin position="179"/>
        <end position="194"/>
    </location>
</feature>
<feature type="transmembrane region" description="Helical" evidence="2">
    <location>
        <begin position="127"/>
        <end position="148"/>
    </location>
</feature>
<dbReference type="AlphaFoldDB" id="A0AAD2G431"/>
<dbReference type="Proteomes" id="UP001295423">
    <property type="component" value="Unassembled WGS sequence"/>
</dbReference>
<proteinExistence type="inferred from homology"/>
<keyword evidence="2" id="KW-1133">Transmembrane helix</keyword>
<evidence type="ECO:0000256" key="1">
    <source>
        <dbReference type="ARBA" id="ARBA00010884"/>
    </source>
</evidence>
<feature type="transmembrane region" description="Helical" evidence="2">
    <location>
        <begin position="154"/>
        <end position="172"/>
    </location>
</feature>
<comment type="similarity">
    <text evidence="1">Belongs to the AB hydrolase superfamily. AB hydrolase 4 family.</text>
</comment>
<organism evidence="3 4">
    <name type="scientific">Cylindrotheca closterium</name>
    <dbReference type="NCBI Taxonomy" id="2856"/>
    <lineage>
        <taxon>Eukaryota</taxon>
        <taxon>Sar</taxon>
        <taxon>Stramenopiles</taxon>
        <taxon>Ochrophyta</taxon>
        <taxon>Bacillariophyta</taxon>
        <taxon>Bacillariophyceae</taxon>
        <taxon>Bacillariophycidae</taxon>
        <taxon>Bacillariales</taxon>
        <taxon>Bacillariaceae</taxon>
        <taxon>Cylindrotheca</taxon>
    </lineage>
</organism>
<name>A0AAD2G431_9STRA</name>
<keyword evidence="4" id="KW-1185">Reference proteome</keyword>
<evidence type="ECO:0000313" key="3">
    <source>
        <dbReference type="EMBL" id="CAJ1962056.1"/>
    </source>
</evidence>